<evidence type="ECO:0000256" key="4">
    <source>
        <dbReference type="ARBA" id="ARBA00023136"/>
    </source>
</evidence>
<feature type="transmembrane region" description="Helical" evidence="5">
    <location>
        <begin position="92"/>
        <end position="120"/>
    </location>
</feature>
<evidence type="ECO:0000256" key="2">
    <source>
        <dbReference type="ARBA" id="ARBA00022692"/>
    </source>
</evidence>
<dbReference type="Proteomes" id="UP001221898">
    <property type="component" value="Unassembled WGS sequence"/>
</dbReference>
<feature type="transmembrane region" description="Helical" evidence="5">
    <location>
        <begin position="30"/>
        <end position="51"/>
    </location>
</feature>
<dbReference type="GO" id="GO:0016020">
    <property type="term" value="C:membrane"/>
    <property type="evidence" value="ECO:0007669"/>
    <property type="project" value="UniProtKB-SubCell"/>
</dbReference>
<accession>A0AAD7WWV4</accession>
<dbReference type="Gene3D" id="1.20.1070.10">
    <property type="entry name" value="Rhodopsin 7-helix transmembrane proteins"/>
    <property type="match status" value="1"/>
</dbReference>
<feature type="transmembrane region" description="Helical" evidence="5">
    <location>
        <begin position="233"/>
        <end position="257"/>
    </location>
</feature>
<keyword evidence="4 5" id="KW-0472">Membrane</keyword>
<feature type="transmembrane region" description="Helical" evidence="5">
    <location>
        <begin position="269"/>
        <end position="289"/>
    </location>
</feature>
<dbReference type="FunFam" id="1.20.1070.10:FF:000096">
    <property type="entry name" value="Odorant receptor 131-2"/>
    <property type="match status" value="1"/>
</dbReference>
<protein>
    <recommendedName>
        <fullName evidence="6">G-protein coupled receptors family 1 profile domain-containing protein</fullName>
    </recommendedName>
</protein>
<evidence type="ECO:0000313" key="8">
    <source>
        <dbReference type="Proteomes" id="UP001221898"/>
    </source>
</evidence>
<dbReference type="GO" id="GO:0004930">
    <property type="term" value="F:G protein-coupled receptor activity"/>
    <property type="evidence" value="ECO:0007669"/>
    <property type="project" value="InterPro"/>
</dbReference>
<dbReference type="GO" id="GO:0005549">
    <property type="term" value="F:odorant binding"/>
    <property type="evidence" value="ECO:0007669"/>
    <property type="project" value="TreeGrafter"/>
</dbReference>
<evidence type="ECO:0000256" key="1">
    <source>
        <dbReference type="ARBA" id="ARBA00004370"/>
    </source>
</evidence>
<evidence type="ECO:0000256" key="5">
    <source>
        <dbReference type="SAM" id="Phobius"/>
    </source>
</evidence>
<dbReference type="GO" id="GO:0004984">
    <property type="term" value="F:olfactory receptor activity"/>
    <property type="evidence" value="ECO:0007669"/>
    <property type="project" value="TreeGrafter"/>
</dbReference>
<feature type="domain" description="G-protein coupled receptors family 1 profile" evidence="6">
    <location>
        <begin position="42"/>
        <end position="287"/>
    </location>
</feature>
<dbReference type="SUPFAM" id="SSF81321">
    <property type="entry name" value="Family A G protein-coupled receptor-like"/>
    <property type="match status" value="1"/>
</dbReference>
<organism evidence="7 8">
    <name type="scientific">Aldrovandia affinis</name>
    <dbReference type="NCBI Taxonomy" id="143900"/>
    <lineage>
        <taxon>Eukaryota</taxon>
        <taxon>Metazoa</taxon>
        <taxon>Chordata</taxon>
        <taxon>Craniata</taxon>
        <taxon>Vertebrata</taxon>
        <taxon>Euteleostomi</taxon>
        <taxon>Actinopterygii</taxon>
        <taxon>Neopterygii</taxon>
        <taxon>Teleostei</taxon>
        <taxon>Notacanthiformes</taxon>
        <taxon>Halosauridae</taxon>
        <taxon>Aldrovandia</taxon>
    </lineage>
</organism>
<dbReference type="EMBL" id="JAINUG010000020">
    <property type="protein sequence ID" value="KAJ8412137.1"/>
    <property type="molecule type" value="Genomic_DNA"/>
</dbReference>
<reference evidence="7" key="1">
    <citation type="journal article" date="2023" name="Science">
        <title>Genome structures resolve the early diversification of teleost fishes.</title>
        <authorList>
            <person name="Parey E."/>
            <person name="Louis A."/>
            <person name="Montfort J."/>
            <person name="Bouchez O."/>
            <person name="Roques C."/>
            <person name="Iampietro C."/>
            <person name="Lluch J."/>
            <person name="Castinel A."/>
            <person name="Donnadieu C."/>
            <person name="Desvignes T."/>
            <person name="Floi Bucao C."/>
            <person name="Jouanno E."/>
            <person name="Wen M."/>
            <person name="Mejri S."/>
            <person name="Dirks R."/>
            <person name="Jansen H."/>
            <person name="Henkel C."/>
            <person name="Chen W.J."/>
            <person name="Zahm M."/>
            <person name="Cabau C."/>
            <person name="Klopp C."/>
            <person name="Thompson A.W."/>
            <person name="Robinson-Rechavi M."/>
            <person name="Braasch I."/>
            <person name="Lecointre G."/>
            <person name="Bobe J."/>
            <person name="Postlethwait J.H."/>
            <person name="Berthelot C."/>
            <person name="Roest Crollius H."/>
            <person name="Guiguen Y."/>
        </authorList>
    </citation>
    <scope>NUCLEOTIDE SEQUENCE</scope>
    <source>
        <strain evidence="7">NC1722</strain>
    </source>
</reference>
<name>A0AAD7WWV4_9TELE</name>
<feature type="transmembrane region" description="Helical" evidence="5">
    <location>
        <begin position="195"/>
        <end position="213"/>
    </location>
</feature>
<evidence type="ECO:0000313" key="7">
    <source>
        <dbReference type="EMBL" id="KAJ8412137.1"/>
    </source>
</evidence>
<dbReference type="Pfam" id="PF00001">
    <property type="entry name" value="7tm_1"/>
    <property type="match status" value="1"/>
</dbReference>
<comment type="subcellular location">
    <subcellularLocation>
        <location evidence="1">Membrane</location>
    </subcellularLocation>
</comment>
<evidence type="ECO:0000259" key="6">
    <source>
        <dbReference type="PROSITE" id="PS50262"/>
    </source>
</evidence>
<keyword evidence="3 5" id="KW-1133">Transmembrane helix</keyword>
<dbReference type="AlphaFoldDB" id="A0AAD7WWV4"/>
<dbReference type="PANTHER" id="PTHR26451">
    <property type="entry name" value="G_PROTEIN_RECEP_F1_2 DOMAIN-CONTAINING PROTEIN"/>
    <property type="match status" value="1"/>
</dbReference>
<evidence type="ECO:0000256" key="3">
    <source>
        <dbReference type="ARBA" id="ARBA00022989"/>
    </source>
</evidence>
<keyword evidence="2 5" id="KW-0812">Transmembrane</keyword>
<feature type="transmembrane region" description="Helical" evidence="5">
    <location>
        <begin position="63"/>
        <end position="86"/>
    </location>
</feature>
<dbReference type="InterPro" id="IPR000276">
    <property type="entry name" value="GPCR_Rhodpsn"/>
</dbReference>
<keyword evidence="8" id="KW-1185">Reference proteome</keyword>
<dbReference type="PROSITE" id="PS50262">
    <property type="entry name" value="G_PROTEIN_RECEP_F1_2"/>
    <property type="match status" value="1"/>
</dbReference>
<dbReference type="InterPro" id="IPR052921">
    <property type="entry name" value="GPCR1_Superfamily_Member"/>
</dbReference>
<comment type="caution">
    <text evidence="7">The sequence shown here is derived from an EMBL/GenBank/DDBJ whole genome shotgun (WGS) entry which is preliminary data.</text>
</comment>
<dbReference type="InterPro" id="IPR017452">
    <property type="entry name" value="GPCR_Rhodpsn_7TM"/>
</dbReference>
<dbReference type="PANTHER" id="PTHR26451:SF998">
    <property type="entry name" value="ODORANT RECEPTOR-RELATED"/>
    <property type="match status" value="1"/>
</dbReference>
<dbReference type="CDD" id="cd00637">
    <property type="entry name" value="7tm_classA_rhodopsin-like"/>
    <property type="match status" value="1"/>
</dbReference>
<feature type="transmembrane region" description="Helical" evidence="5">
    <location>
        <begin position="141"/>
        <end position="165"/>
    </location>
</feature>
<sequence length="330" mass="37880">MNLSVVNSTERNISYTQVRDTFETALAKNMIVVALCFSINYINGTLVHTFLRHEIFNGNPRYILFVHMVINDMIQLTIAVLLNLIAYIFFKINVSFCCFLLVIAISTTVNTPLNVASMAIERYIAICEPLRHTQICTVHRTYNLIGIIWTLGALPILADVFMLLATEPKEFFRSSIFCSRDVVFRQAVMLKKKNIWHAIYLSFVWLILVYTYFRILFAATAMSADASKARNTILLHAAQLLMCMLTYVGPVLNTALLYMFPMNLLEIRFTSYVIIHILPRLGSPIIYGLRDEAFRKYFKMYLLCNVTVTSHHKNMSTIRCVTSPRVKPSL</sequence>
<proteinExistence type="predicted"/>
<gene>
    <name evidence="7" type="ORF">AAFF_G00144040</name>
</gene>